<dbReference type="GO" id="GO:0051082">
    <property type="term" value="F:unfolded protein binding"/>
    <property type="evidence" value="ECO:0007669"/>
    <property type="project" value="TreeGrafter"/>
</dbReference>
<dbReference type="PANTHER" id="PTHR21237">
    <property type="entry name" value="GRPE PROTEIN"/>
    <property type="match status" value="1"/>
</dbReference>
<dbReference type="EMBL" id="SWLB01000017">
    <property type="protein sequence ID" value="KAF3327608.1"/>
    <property type="molecule type" value="Genomic_DNA"/>
</dbReference>
<evidence type="ECO:0000313" key="14">
    <source>
        <dbReference type="EMBL" id="KAF3327608.1"/>
    </source>
</evidence>
<comment type="function">
    <text evidence="10">Essential component of the PAM complex, a complex required for the translocation of transit peptide-containing proteins from the inner membrane into the mitochondrial matrix in an ATP-dependent manner.</text>
</comment>
<dbReference type="InterPro" id="IPR013805">
    <property type="entry name" value="GrpE_CC"/>
</dbReference>
<sequence length="293" mass="32506">MASRIILARISRNSSLAVNRLISARPELRLCGSDLVSSSPIKVPVNQFSTFSALLNGTFQRLGFSSTASPQSNSSAENRKGKESSDEIAKESSEKDPAKAEEATDSDNEPEMSREDLMKLLVEKDELLEEKQKEFETMKDKLIRGYAEMENVMSRTKREAENSKKFAIQSFAKGLLDVADNLERASSVVKESFAKIDENESDKAAPLLKTLLEGVEMTQKQLSEVFKKFGVEKYSAENETFDPHRHNAVFEVPDPSKPPGTVAVVLKNGYMLHERVLRPAEVGVTKSPAESSE</sequence>
<keyword evidence="5" id="KW-0067">ATP-binding</keyword>
<evidence type="ECO:0000256" key="8">
    <source>
        <dbReference type="ARBA" id="ARBA00023186"/>
    </source>
</evidence>
<dbReference type="Gene3D" id="2.30.22.10">
    <property type="entry name" value="Head domain of nucleotide exchange factor GrpE"/>
    <property type="match status" value="1"/>
</dbReference>
<dbReference type="InterPro" id="IPR000740">
    <property type="entry name" value="GrpE"/>
</dbReference>
<comment type="subunit">
    <text evidence="9">Probable component of the PAM complex, at least composed of SSC1 (mtHsp70), MGE1, TIM44, PAM16/TIM16, PAM17 and PAM18/TIM14. Interacts with SSQ1.</text>
</comment>
<dbReference type="GO" id="GO:0046872">
    <property type="term" value="F:metal ion binding"/>
    <property type="evidence" value="ECO:0007669"/>
    <property type="project" value="UniProtKB-KW"/>
</dbReference>
<keyword evidence="12" id="KW-0175">Coiled coil</keyword>
<protein>
    <recommendedName>
        <fullName evidence="10">GrpE protein homolog</fullName>
    </recommendedName>
</protein>
<evidence type="ECO:0000256" key="3">
    <source>
        <dbReference type="ARBA" id="ARBA00022723"/>
    </source>
</evidence>
<organism evidence="14 15">
    <name type="scientific">Carex littledalei</name>
    <dbReference type="NCBI Taxonomy" id="544730"/>
    <lineage>
        <taxon>Eukaryota</taxon>
        <taxon>Viridiplantae</taxon>
        <taxon>Streptophyta</taxon>
        <taxon>Embryophyta</taxon>
        <taxon>Tracheophyta</taxon>
        <taxon>Spermatophyta</taxon>
        <taxon>Magnoliopsida</taxon>
        <taxon>Liliopsida</taxon>
        <taxon>Poales</taxon>
        <taxon>Cyperaceae</taxon>
        <taxon>Cyperoideae</taxon>
        <taxon>Cariceae</taxon>
        <taxon>Carex</taxon>
        <taxon>Carex subgen. Euthyceras</taxon>
    </lineage>
</organism>
<keyword evidence="7 10" id="KW-0496">Mitochondrion</keyword>
<evidence type="ECO:0000256" key="6">
    <source>
        <dbReference type="ARBA" id="ARBA00022946"/>
    </source>
</evidence>
<dbReference type="OrthoDB" id="201635at2759"/>
<dbReference type="GO" id="GO:0005524">
    <property type="term" value="F:ATP binding"/>
    <property type="evidence" value="ECO:0007669"/>
    <property type="project" value="UniProtKB-KW"/>
</dbReference>
<dbReference type="GO" id="GO:0030150">
    <property type="term" value="P:protein import into mitochondrial matrix"/>
    <property type="evidence" value="ECO:0007669"/>
    <property type="project" value="TreeGrafter"/>
</dbReference>
<dbReference type="Gene3D" id="3.90.20.20">
    <property type="match status" value="1"/>
</dbReference>
<comment type="similarity">
    <text evidence="2 11">Belongs to the GrpE family.</text>
</comment>
<dbReference type="HAMAP" id="MF_01151">
    <property type="entry name" value="GrpE"/>
    <property type="match status" value="1"/>
</dbReference>
<dbReference type="SUPFAM" id="SSF58014">
    <property type="entry name" value="Coiled-coil domain of nucleotide exchange factor GrpE"/>
    <property type="match status" value="1"/>
</dbReference>
<dbReference type="AlphaFoldDB" id="A0A833QZG3"/>
<feature type="coiled-coil region" evidence="12">
    <location>
        <begin position="114"/>
        <end position="141"/>
    </location>
</feature>
<dbReference type="PANTHER" id="PTHR21237:SF23">
    <property type="entry name" value="GRPE PROTEIN HOMOLOG, MITOCHONDRIAL"/>
    <property type="match status" value="1"/>
</dbReference>
<keyword evidence="4" id="KW-0547">Nucleotide-binding</keyword>
<dbReference type="FunFam" id="2.30.22.10:FF:000002">
    <property type="entry name" value="GrpE protein homolog"/>
    <property type="match status" value="1"/>
</dbReference>
<proteinExistence type="inferred from homology"/>
<dbReference type="GO" id="GO:0006457">
    <property type="term" value="P:protein folding"/>
    <property type="evidence" value="ECO:0007669"/>
    <property type="project" value="InterPro"/>
</dbReference>
<evidence type="ECO:0000256" key="10">
    <source>
        <dbReference type="RuleBase" id="RU000640"/>
    </source>
</evidence>
<dbReference type="InterPro" id="IPR009012">
    <property type="entry name" value="GrpE_head"/>
</dbReference>
<evidence type="ECO:0000256" key="12">
    <source>
        <dbReference type="SAM" id="Coils"/>
    </source>
</evidence>
<evidence type="ECO:0000313" key="15">
    <source>
        <dbReference type="Proteomes" id="UP000623129"/>
    </source>
</evidence>
<dbReference type="SUPFAM" id="SSF51064">
    <property type="entry name" value="Head domain of nucleotide exchange factor GrpE"/>
    <property type="match status" value="1"/>
</dbReference>
<dbReference type="CDD" id="cd00446">
    <property type="entry name" value="GrpE"/>
    <property type="match status" value="1"/>
</dbReference>
<dbReference type="PRINTS" id="PR00773">
    <property type="entry name" value="GRPEPROTEIN"/>
</dbReference>
<evidence type="ECO:0000256" key="4">
    <source>
        <dbReference type="ARBA" id="ARBA00022741"/>
    </source>
</evidence>
<dbReference type="FunFam" id="3.90.20.20:FF:000005">
    <property type="entry name" value="GrpE protein homolog"/>
    <property type="match status" value="1"/>
</dbReference>
<comment type="caution">
    <text evidence="14">The sequence shown here is derived from an EMBL/GenBank/DDBJ whole genome shotgun (WGS) entry which is preliminary data.</text>
</comment>
<evidence type="ECO:0000256" key="2">
    <source>
        <dbReference type="ARBA" id="ARBA00009054"/>
    </source>
</evidence>
<evidence type="ECO:0000256" key="5">
    <source>
        <dbReference type="ARBA" id="ARBA00022840"/>
    </source>
</evidence>
<dbReference type="GO" id="GO:0042803">
    <property type="term" value="F:protein homodimerization activity"/>
    <property type="evidence" value="ECO:0007669"/>
    <property type="project" value="InterPro"/>
</dbReference>
<feature type="compositionally biased region" description="Low complexity" evidence="13">
    <location>
        <begin position="65"/>
        <end position="75"/>
    </location>
</feature>
<keyword evidence="3" id="KW-0479">Metal-binding</keyword>
<dbReference type="GO" id="GO:0051087">
    <property type="term" value="F:protein-folding chaperone binding"/>
    <property type="evidence" value="ECO:0007669"/>
    <property type="project" value="InterPro"/>
</dbReference>
<reference evidence="14" key="1">
    <citation type="submission" date="2020-01" db="EMBL/GenBank/DDBJ databases">
        <title>Genome sequence of Kobresia littledalei, the first chromosome-level genome in the family Cyperaceae.</title>
        <authorList>
            <person name="Qu G."/>
        </authorList>
    </citation>
    <scope>NUCLEOTIDE SEQUENCE</scope>
    <source>
        <strain evidence="14">C.B.Clarke</strain>
        <tissue evidence="14">Leaf</tissue>
    </source>
</reference>
<evidence type="ECO:0000256" key="1">
    <source>
        <dbReference type="ARBA" id="ARBA00004305"/>
    </source>
</evidence>
<keyword evidence="8 10" id="KW-0143">Chaperone</keyword>
<dbReference type="GO" id="GO:0001405">
    <property type="term" value="C:PAM complex, Tim23 associated import motor"/>
    <property type="evidence" value="ECO:0007669"/>
    <property type="project" value="TreeGrafter"/>
</dbReference>
<keyword evidence="6" id="KW-0809">Transit peptide</keyword>
<evidence type="ECO:0000256" key="13">
    <source>
        <dbReference type="SAM" id="MobiDB-lite"/>
    </source>
</evidence>
<feature type="region of interest" description="Disordered" evidence="13">
    <location>
        <begin position="65"/>
        <end position="113"/>
    </location>
</feature>
<dbReference type="Proteomes" id="UP000623129">
    <property type="component" value="Unassembled WGS sequence"/>
</dbReference>
<gene>
    <name evidence="14" type="ORF">FCM35_KLT07726</name>
</gene>
<comment type="subcellular location">
    <subcellularLocation>
        <location evidence="1 10">Mitochondrion matrix</location>
    </subcellularLocation>
</comment>
<accession>A0A833QZG3</accession>
<dbReference type="GO" id="GO:0000774">
    <property type="term" value="F:adenyl-nucleotide exchange factor activity"/>
    <property type="evidence" value="ECO:0007669"/>
    <property type="project" value="InterPro"/>
</dbReference>
<dbReference type="Pfam" id="PF01025">
    <property type="entry name" value="GrpE"/>
    <property type="match status" value="1"/>
</dbReference>
<evidence type="ECO:0000256" key="11">
    <source>
        <dbReference type="RuleBase" id="RU004478"/>
    </source>
</evidence>
<dbReference type="PROSITE" id="PS01071">
    <property type="entry name" value="GRPE"/>
    <property type="match status" value="1"/>
</dbReference>
<evidence type="ECO:0000256" key="9">
    <source>
        <dbReference type="ARBA" id="ARBA00063669"/>
    </source>
</evidence>
<feature type="compositionally biased region" description="Basic and acidic residues" evidence="13">
    <location>
        <begin position="77"/>
        <end position="102"/>
    </location>
</feature>
<name>A0A833QZG3_9POAL</name>
<keyword evidence="15" id="KW-1185">Reference proteome</keyword>
<evidence type="ECO:0000256" key="7">
    <source>
        <dbReference type="ARBA" id="ARBA00023128"/>
    </source>
</evidence>